<dbReference type="EMBL" id="CAJJDN010000138">
    <property type="protein sequence ID" value="CAD8122433.1"/>
    <property type="molecule type" value="Genomic_DNA"/>
</dbReference>
<sequence length="37" mass="4298">MNLMHLNQKSNQADFFIDIKKKSMICKFPIQTLQSVG</sequence>
<name>A0A8S1R4Z3_9CILI</name>
<reference evidence="1" key="1">
    <citation type="submission" date="2021-01" db="EMBL/GenBank/DDBJ databases">
        <authorList>
            <consortium name="Genoscope - CEA"/>
            <person name="William W."/>
        </authorList>
    </citation>
    <scope>NUCLEOTIDE SEQUENCE</scope>
</reference>
<proteinExistence type="predicted"/>
<evidence type="ECO:0000313" key="2">
    <source>
        <dbReference type="Proteomes" id="UP000692954"/>
    </source>
</evidence>
<protein>
    <submittedName>
        <fullName evidence="1">Uncharacterized protein</fullName>
    </submittedName>
</protein>
<organism evidence="1 2">
    <name type="scientific">Paramecium sonneborni</name>
    <dbReference type="NCBI Taxonomy" id="65129"/>
    <lineage>
        <taxon>Eukaryota</taxon>
        <taxon>Sar</taxon>
        <taxon>Alveolata</taxon>
        <taxon>Ciliophora</taxon>
        <taxon>Intramacronucleata</taxon>
        <taxon>Oligohymenophorea</taxon>
        <taxon>Peniculida</taxon>
        <taxon>Parameciidae</taxon>
        <taxon>Paramecium</taxon>
    </lineage>
</organism>
<gene>
    <name evidence="1" type="ORF">PSON_ATCC_30995.1.T1380107</name>
</gene>
<keyword evidence="2" id="KW-1185">Reference proteome</keyword>
<accession>A0A8S1R4Z3</accession>
<dbReference type="AlphaFoldDB" id="A0A8S1R4Z3"/>
<evidence type="ECO:0000313" key="1">
    <source>
        <dbReference type="EMBL" id="CAD8122433.1"/>
    </source>
</evidence>
<comment type="caution">
    <text evidence="1">The sequence shown here is derived from an EMBL/GenBank/DDBJ whole genome shotgun (WGS) entry which is preliminary data.</text>
</comment>
<dbReference type="Proteomes" id="UP000692954">
    <property type="component" value="Unassembled WGS sequence"/>
</dbReference>